<comment type="caution">
    <text evidence="1">The sequence shown here is derived from an EMBL/GenBank/DDBJ whole genome shotgun (WGS) entry which is preliminary data.</text>
</comment>
<protein>
    <submittedName>
        <fullName evidence="1">Uncharacterized protein</fullName>
    </submittedName>
</protein>
<dbReference type="AlphaFoldDB" id="A0A9J5YF86"/>
<gene>
    <name evidence="1" type="ORF">H5410_030291</name>
</gene>
<reference evidence="1 2" key="1">
    <citation type="submission" date="2020-09" db="EMBL/GenBank/DDBJ databases">
        <title>De no assembly of potato wild relative species, Solanum commersonii.</title>
        <authorList>
            <person name="Cho K."/>
        </authorList>
    </citation>
    <scope>NUCLEOTIDE SEQUENCE [LARGE SCALE GENOMIC DNA]</scope>
    <source>
        <strain evidence="1">LZ3.2</strain>
        <tissue evidence="1">Leaf</tissue>
    </source>
</reference>
<evidence type="ECO:0000313" key="1">
    <source>
        <dbReference type="EMBL" id="KAG5598921.1"/>
    </source>
</evidence>
<organism evidence="1 2">
    <name type="scientific">Solanum commersonii</name>
    <name type="common">Commerson's wild potato</name>
    <name type="synonym">Commerson's nightshade</name>
    <dbReference type="NCBI Taxonomy" id="4109"/>
    <lineage>
        <taxon>Eukaryota</taxon>
        <taxon>Viridiplantae</taxon>
        <taxon>Streptophyta</taxon>
        <taxon>Embryophyta</taxon>
        <taxon>Tracheophyta</taxon>
        <taxon>Spermatophyta</taxon>
        <taxon>Magnoliopsida</taxon>
        <taxon>eudicotyledons</taxon>
        <taxon>Gunneridae</taxon>
        <taxon>Pentapetalae</taxon>
        <taxon>asterids</taxon>
        <taxon>lamiids</taxon>
        <taxon>Solanales</taxon>
        <taxon>Solanaceae</taxon>
        <taxon>Solanoideae</taxon>
        <taxon>Solaneae</taxon>
        <taxon>Solanum</taxon>
    </lineage>
</organism>
<evidence type="ECO:0000313" key="2">
    <source>
        <dbReference type="Proteomes" id="UP000824120"/>
    </source>
</evidence>
<accession>A0A9J5YF86</accession>
<name>A0A9J5YF86_SOLCO</name>
<dbReference type="EMBL" id="JACXVP010000006">
    <property type="protein sequence ID" value="KAG5598921.1"/>
    <property type="molecule type" value="Genomic_DNA"/>
</dbReference>
<dbReference type="Proteomes" id="UP000824120">
    <property type="component" value="Chromosome 6"/>
</dbReference>
<proteinExistence type="predicted"/>
<sequence length="74" mass="8219">MVSDFSDIRNKKLGEIVLESLKCFLSKDYGKTFEKFRNDIAIISGSSDKIIDIIAEVALDGVSALEQQIATSRH</sequence>
<keyword evidence="2" id="KW-1185">Reference proteome</keyword>